<name>A0AAE0NXD5_9PEZI</name>
<feature type="region of interest" description="Disordered" evidence="1">
    <location>
        <begin position="121"/>
        <end position="186"/>
    </location>
</feature>
<accession>A0AAE0NXD5</accession>
<evidence type="ECO:0000313" key="2">
    <source>
        <dbReference type="EMBL" id="KAK3389375.1"/>
    </source>
</evidence>
<keyword evidence="3" id="KW-1185">Reference proteome</keyword>
<dbReference type="AlphaFoldDB" id="A0AAE0NXD5"/>
<comment type="caution">
    <text evidence="2">The sequence shown here is derived from an EMBL/GenBank/DDBJ whole genome shotgun (WGS) entry which is preliminary data.</text>
</comment>
<dbReference type="Proteomes" id="UP001285441">
    <property type="component" value="Unassembled WGS sequence"/>
</dbReference>
<organism evidence="2 3">
    <name type="scientific">Podospora didyma</name>
    <dbReference type="NCBI Taxonomy" id="330526"/>
    <lineage>
        <taxon>Eukaryota</taxon>
        <taxon>Fungi</taxon>
        <taxon>Dikarya</taxon>
        <taxon>Ascomycota</taxon>
        <taxon>Pezizomycotina</taxon>
        <taxon>Sordariomycetes</taxon>
        <taxon>Sordariomycetidae</taxon>
        <taxon>Sordariales</taxon>
        <taxon>Podosporaceae</taxon>
        <taxon>Podospora</taxon>
    </lineage>
</organism>
<reference evidence="2" key="1">
    <citation type="journal article" date="2023" name="Mol. Phylogenet. Evol.">
        <title>Genome-scale phylogeny and comparative genomics of the fungal order Sordariales.</title>
        <authorList>
            <person name="Hensen N."/>
            <person name="Bonometti L."/>
            <person name="Westerberg I."/>
            <person name="Brannstrom I.O."/>
            <person name="Guillou S."/>
            <person name="Cros-Aarteil S."/>
            <person name="Calhoun S."/>
            <person name="Haridas S."/>
            <person name="Kuo A."/>
            <person name="Mondo S."/>
            <person name="Pangilinan J."/>
            <person name="Riley R."/>
            <person name="LaButti K."/>
            <person name="Andreopoulos B."/>
            <person name="Lipzen A."/>
            <person name="Chen C."/>
            <person name="Yan M."/>
            <person name="Daum C."/>
            <person name="Ng V."/>
            <person name="Clum A."/>
            <person name="Steindorff A."/>
            <person name="Ohm R.A."/>
            <person name="Martin F."/>
            <person name="Silar P."/>
            <person name="Natvig D.O."/>
            <person name="Lalanne C."/>
            <person name="Gautier V."/>
            <person name="Ament-Velasquez S.L."/>
            <person name="Kruys A."/>
            <person name="Hutchinson M.I."/>
            <person name="Powell A.J."/>
            <person name="Barry K."/>
            <person name="Miller A.N."/>
            <person name="Grigoriev I.V."/>
            <person name="Debuchy R."/>
            <person name="Gladieux P."/>
            <person name="Hiltunen Thoren M."/>
            <person name="Johannesson H."/>
        </authorList>
    </citation>
    <scope>NUCLEOTIDE SEQUENCE</scope>
    <source>
        <strain evidence="2">CBS 232.78</strain>
    </source>
</reference>
<sequence>MANIPGMESMQPYLCYRLDLKTISIRVRNARGSTSPPTSISASVVRIESYNSRQKDFFERRMSDDRVRRCGCRTPSVSRGLSTVVEAEKDVTVKRKLEMEPPAGRSSSWLLLVLRPVPAPHHHTADDPSKQHTSINFVKSCPGTGDVDMIGSPNPRLKREPFSTADGPSEQHTGISFDKSKGAKEC</sequence>
<evidence type="ECO:0000256" key="1">
    <source>
        <dbReference type="SAM" id="MobiDB-lite"/>
    </source>
</evidence>
<proteinExistence type="predicted"/>
<reference evidence="2" key="2">
    <citation type="submission" date="2023-06" db="EMBL/GenBank/DDBJ databases">
        <authorList>
            <consortium name="Lawrence Berkeley National Laboratory"/>
            <person name="Haridas S."/>
            <person name="Hensen N."/>
            <person name="Bonometti L."/>
            <person name="Westerberg I."/>
            <person name="Brannstrom I.O."/>
            <person name="Guillou S."/>
            <person name="Cros-Aarteil S."/>
            <person name="Calhoun S."/>
            <person name="Kuo A."/>
            <person name="Mondo S."/>
            <person name="Pangilinan J."/>
            <person name="Riley R."/>
            <person name="LaButti K."/>
            <person name="Andreopoulos B."/>
            <person name="Lipzen A."/>
            <person name="Chen C."/>
            <person name="Yanf M."/>
            <person name="Daum C."/>
            <person name="Ng V."/>
            <person name="Clum A."/>
            <person name="Steindorff A."/>
            <person name="Ohm R."/>
            <person name="Martin F."/>
            <person name="Silar P."/>
            <person name="Natvig D."/>
            <person name="Lalanne C."/>
            <person name="Gautier V."/>
            <person name="Ament-velasquez S.L."/>
            <person name="Kruys A."/>
            <person name="Hutchinson M.I."/>
            <person name="Powell A.J."/>
            <person name="Barry K."/>
            <person name="Miller A.N."/>
            <person name="Grigoriev I.V."/>
            <person name="Debuchy R."/>
            <person name="Gladieux P."/>
            <person name="Thoren M.H."/>
            <person name="Johannesson H."/>
        </authorList>
    </citation>
    <scope>NUCLEOTIDE SEQUENCE</scope>
    <source>
        <strain evidence="2">CBS 232.78</strain>
    </source>
</reference>
<gene>
    <name evidence="2" type="ORF">B0H63DRAFT_445575</name>
</gene>
<evidence type="ECO:0000313" key="3">
    <source>
        <dbReference type="Proteomes" id="UP001285441"/>
    </source>
</evidence>
<protein>
    <submittedName>
        <fullName evidence="2">Uncharacterized protein</fullName>
    </submittedName>
</protein>
<dbReference type="EMBL" id="JAULSW010000002">
    <property type="protein sequence ID" value="KAK3389375.1"/>
    <property type="molecule type" value="Genomic_DNA"/>
</dbReference>